<sequence length="459" mass="48617">MAKLGEMRGRLERELPALLERHGVPAAAIAVVAGDEVAEVAAGVLNTGTGVSATTDSVFQIGSITKVWTATLVLQLVDEGRVELDAPVRRYLPDLRLGDEAAAAAITVRQLLSHTGGFEGDIFTDTGPGDDCVEKYVATLSDVAQLFDPGELFSYNNAGYVVLGRIVEVLREKPYDECLRDQLATPLGLTHFATGASDAIRFRAALGHIAPEPGADLVPAPMWSLMRSNGPAGSVLSMTARDLTTFARMHLAGGTWNGHEVLSAKSVAAMPQRQVTVPPLGIMGDGWGLGWELFDAAGGPVYGHDGNTIGQAAFLRLAPEQGVVVALLTNGGDAMSLYAEIVPALLRDLAGVEVELPPKPPAEPEPFEAARYLGTYSSTLADLVVSQDDGGRVWLEQRPKGVAAELAAALRSELVRLRDDTLILREAQEGIHLPLVFLGDDGDGHAQYVHSGRATRRAG</sequence>
<proteinExistence type="predicted"/>
<comment type="caution">
    <text evidence="2">The sequence shown here is derived from an EMBL/GenBank/DDBJ whole genome shotgun (WGS) entry which is preliminary data.</text>
</comment>
<dbReference type="Proteomes" id="UP000581769">
    <property type="component" value="Unassembled WGS sequence"/>
</dbReference>
<evidence type="ECO:0000313" key="3">
    <source>
        <dbReference type="Proteomes" id="UP000581769"/>
    </source>
</evidence>
<dbReference type="InterPro" id="IPR001466">
    <property type="entry name" value="Beta-lactam-related"/>
</dbReference>
<name>A0A840IVI7_9PSEU</name>
<dbReference type="InterPro" id="IPR012338">
    <property type="entry name" value="Beta-lactam/transpept-like"/>
</dbReference>
<dbReference type="Pfam" id="PF00144">
    <property type="entry name" value="Beta-lactamase"/>
    <property type="match status" value="1"/>
</dbReference>
<keyword evidence="3" id="KW-1185">Reference proteome</keyword>
<dbReference type="PANTHER" id="PTHR46825:SF9">
    <property type="entry name" value="BETA-LACTAMASE-RELATED DOMAIN-CONTAINING PROTEIN"/>
    <property type="match status" value="1"/>
</dbReference>
<reference evidence="2 3" key="1">
    <citation type="submission" date="2020-08" db="EMBL/GenBank/DDBJ databases">
        <title>Sequencing the genomes of 1000 actinobacteria strains.</title>
        <authorList>
            <person name="Klenk H.-P."/>
        </authorList>
    </citation>
    <scope>NUCLEOTIDE SEQUENCE [LARGE SCALE GENOMIC DNA]</scope>
    <source>
        <strain evidence="2 3">DSM 45859</strain>
    </source>
</reference>
<dbReference type="SUPFAM" id="SSF56601">
    <property type="entry name" value="beta-lactamase/transpeptidase-like"/>
    <property type="match status" value="1"/>
</dbReference>
<evidence type="ECO:0000313" key="2">
    <source>
        <dbReference type="EMBL" id="MBB4685773.1"/>
    </source>
</evidence>
<dbReference type="PANTHER" id="PTHR46825">
    <property type="entry name" value="D-ALANYL-D-ALANINE-CARBOXYPEPTIDASE/ENDOPEPTIDASE AMPH"/>
    <property type="match status" value="1"/>
</dbReference>
<organism evidence="2 3">
    <name type="scientific">Amycolatopsis jiangsuensis</name>
    <dbReference type="NCBI Taxonomy" id="1181879"/>
    <lineage>
        <taxon>Bacteria</taxon>
        <taxon>Bacillati</taxon>
        <taxon>Actinomycetota</taxon>
        <taxon>Actinomycetes</taxon>
        <taxon>Pseudonocardiales</taxon>
        <taxon>Pseudonocardiaceae</taxon>
        <taxon>Amycolatopsis</taxon>
    </lineage>
</organism>
<dbReference type="InterPro" id="IPR050491">
    <property type="entry name" value="AmpC-like"/>
</dbReference>
<gene>
    <name evidence="2" type="ORF">BJY18_003258</name>
</gene>
<dbReference type="AlphaFoldDB" id="A0A840IVI7"/>
<dbReference type="Gene3D" id="3.40.710.10">
    <property type="entry name" value="DD-peptidase/beta-lactamase superfamily"/>
    <property type="match status" value="1"/>
</dbReference>
<accession>A0A840IVI7</accession>
<evidence type="ECO:0000259" key="1">
    <source>
        <dbReference type="Pfam" id="PF00144"/>
    </source>
</evidence>
<dbReference type="EMBL" id="JACHMG010000001">
    <property type="protein sequence ID" value="MBB4685773.1"/>
    <property type="molecule type" value="Genomic_DNA"/>
</dbReference>
<dbReference type="RefSeq" id="WP_184780749.1">
    <property type="nucleotide sequence ID" value="NZ_JACHMG010000001.1"/>
</dbReference>
<feature type="domain" description="Beta-lactamase-related" evidence="1">
    <location>
        <begin position="14"/>
        <end position="333"/>
    </location>
</feature>
<protein>
    <submittedName>
        <fullName evidence="2">CubicO group peptidase (Beta-lactamase class C family)</fullName>
    </submittedName>
</protein>